<evidence type="ECO:0000259" key="20">
    <source>
        <dbReference type="Pfam" id="PF06455"/>
    </source>
</evidence>
<feature type="transmembrane region" description="Helical" evidence="18">
    <location>
        <begin position="451"/>
        <end position="467"/>
    </location>
</feature>
<feature type="transmembrane region" description="Helical" evidence="18">
    <location>
        <begin position="88"/>
        <end position="105"/>
    </location>
</feature>
<feature type="transmembrane region" description="Helical" evidence="18">
    <location>
        <begin position="210"/>
        <end position="231"/>
    </location>
</feature>
<dbReference type="InterPro" id="IPR001750">
    <property type="entry name" value="ND/Mrp_TM"/>
</dbReference>
<evidence type="ECO:0000313" key="21">
    <source>
        <dbReference type="EMBL" id="ACH81737.1"/>
    </source>
</evidence>
<evidence type="ECO:0000256" key="16">
    <source>
        <dbReference type="ARBA" id="ARBA00031027"/>
    </source>
</evidence>
<dbReference type="InterPro" id="IPR010934">
    <property type="entry name" value="NADH_DH_su5_C"/>
</dbReference>
<dbReference type="InterPro" id="IPR003945">
    <property type="entry name" value="NU5C-like"/>
</dbReference>
<evidence type="ECO:0000256" key="14">
    <source>
        <dbReference type="ARBA" id="ARBA00023128"/>
    </source>
</evidence>
<organism evidence="21">
    <name type="scientific">Nasonia vitripennis</name>
    <name type="common">Parasitic wasp</name>
    <dbReference type="NCBI Taxonomy" id="7425"/>
    <lineage>
        <taxon>Eukaryota</taxon>
        <taxon>Metazoa</taxon>
        <taxon>Ecdysozoa</taxon>
        <taxon>Arthropoda</taxon>
        <taxon>Hexapoda</taxon>
        <taxon>Insecta</taxon>
        <taxon>Pterygota</taxon>
        <taxon>Neoptera</taxon>
        <taxon>Endopterygota</taxon>
        <taxon>Hymenoptera</taxon>
        <taxon>Apocrita</taxon>
        <taxon>Proctotrupomorpha</taxon>
        <taxon>Chalcidoidea</taxon>
        <taxon>Pteromalidae</taxon>
        <taxon>Pteromalinae</taxon>
        <taxon>Nasonia</taxon>
    </lineage>
</organism>
<protein>
    <recommendedName>
        <fullName evidence="4">NADH-ubiquinone oxidoreductase chain 5</fullName>
        <ecNumber evidence="3">7.1.1.2</ecNumber>
    </recommendedName>
    <alternativeName>
        <fullName evidence="16">NADH dehydrogenase subunit 5</fullName>
    </alternativeName>
</protein>
<evidence type="ECO:0000256" key="6">
    <source>
        <dbReference type="ARBA" id="ARBA00022660"/>
    </source>
</evidence>
<feature type="domain" description="NADH:quinone oxidoreductase/Mrp antiporter transmembrane" evidence="19">
    <location>
        <begin position="105"/>
        <end position="382"/>
    </location>
</feature>
<keyword evidence="6" id="KW-0679">Respiratory chain</keyword>
<feature type="transmembrane region" description="Helical" evidence="18">
    <location>
        <begin position="150"/>
        <end position="169"/>
    </location>
</feature>
<feature type="transmembrane region" description="Helical" evidence="18">
    <location>
        <begin position="544"/>
        <end position="561"/>
    </location>
</feature>
<dbReference type="AlphaFoldDB" id="B5T2Z2"/>
<gene>
    <name evidence="21" type="primary">nad5</name>
</gene>
<comment type="catalytic activity">
    <reaction evidence="17">
        <text>a ubiquinone + NADH + 5 H(+)(in) = a ubiquinol + NAD(+) + 4 H(+)(out)</text>
        <dbReference type="Rhea" id="RHEA:29091"/>
        <dbReference type="Rhea" id="RHEA-COMP:9565"/>
        <dbReference type="Rhea" id="RHEA-COMP:9566"/>
        <dbReference type="ChEBI" id="CHEBI:15378"/>
        <dbReference type="ChEBI" id="CHEBI:16389"/>
        <dbReference type="ChEBI" id="CHEBI:17976"/>
        <dbReference type="ChEBI" id="CHEBI:57540"/>
        <dbReference type="ChEBI" id="CHEBI:57945"/>
        <dbReference type="EC" id="7.1.1.2"/>
    </reaction>
</comment>
<dbReference type="Pfam" id="PF00361">
    <property type="entry name" value="Proton_antipo_M"/>
    <property type="match status" value="1"/>
</dbReference>
<dbReference type="EC" id="7.1.1.2" evidence="3"/>
<keyword evidence="14 21" id="KW-0496">Mitochondrion</keyword>
<evidence type="ECO:0000256" key="13">
    <source>
        <dbReference type="ARBA" id="ARBA00023075"/>
    </source>
</evidence>
<evidence type="ECO:0000256" key="15">
    <source>
        <dbReference type="ARBA" id="ARBA00023136"/>
    </source>
</evidence>
<keyword evidence="15 18" id="KW-0472">Membrane</keyword>
<evidence type="ECO:0000256" key="2">
    <source>
        <dbReference type="ARBA" id="ARBA00004448"/>
    </source>
</evidence>
<evidence type="ECO:0000256" key="18">
    <source>
        <dbReference type="SAM" id="Phobius"/>
    </source>
</evidence>
<keyword evidence="9" id="KW-1278">Translocase</keyword>
<evidence type="ECO:0000256" key="11">
    <source>
        <dbReference type="ARBA" id="ARBA00022989"/>
    </source>
</evidence>
<keyword evidence="8" id="KW-0999">Mitochondrion inner membrane</keyword>
<feature type="transmembrane region" description="Helical" evidence="18">
    <location>
        <begin position="175"/>
        <end position="198"/>
    </location>
</feature>
<keyword evidence="5" id="KW-0813">Transport</keyword>
<evidence type="ECO:0000256" key="9">
    <source>
        <dbReference type="ARBA" id="ARBA00022967"/>
    </source>
</evidence>
<dbReference type="Pfam" id="PF06455">
    <property type="entry name" value="NADH5_C"/>
    <property type="match status" value="1"/>
</dbReference>
<feature type="transmembrane region" description="Helical" evidence="18">
    <location>
        <begin position="49"/>
        <end position="76"/>
    </location>
</feature>
<evidence type="ECO:0000256" key="1">
    <source>
        <dbReference type="ARBA" id="ARBA00003257"/>
    </source>
</evidence>
<evidence type="ECO:0000256" key="12">
    <source>
        <dbReference type="ARBA" id="ARBA00023027"/>
    </source>
</evidence>
<feature type="transmembrane region" description="Helical" evidence="18">
    <location>
        <begin position="290"/>
        <end position="312"/>
    </location>
</feature>
<evidence type="ECO:0000256" key="3">
    <source>
        <dbReference type="ARBA" id="ARBA00012944"/>
    </source>
</evidence>
<dbReference type="GO" id="GO:0015990">
    <property type="term" value="P:electron transport coupled proton transport"/>
    <property type="evidence" value="ECO:0007669"/>
    <property type="project" value="TreeGrafter"/>
</dbReference>
<evidence type="ECO:0000256" key="8">
    <source>
        <dbReference type="ARBA" id="ARBA00022792"/>
    </source>
</evidence>
<accession>B5T2Z2</accession>
<feature type="transmembrane region" description="Helical" evidence="18">
    <location>
        <begin position="413"/>
        <end position="431"/>
    </location>
</feature>
<dbReference type="PANTHER" id="PTHR42829">
    <property type="entry name" value="NADH-UBIQUINONE OXIDOREDUCTASE CHAIN 5"/>
    <property type="match status" value="1"/>
</dbReference>
<feature type="transmembrane region" description="Helical" evidence="18">
    <location>
        <begin position="371"/>
        <end position="393"/>
    </location>
</feature>
<dbReference type="PRINTS" id="PR01434">
    <property type="entry name" value="NADHDHGNASE5"/>
</dbReference>
<comment type="function">
    <text evidence="1">Core subunit of the mitochondrial membrane respiratory chain NADH dehydrogenase (Complex I) that is believed to belong to the minimal assembly required for catalysis. Complex I functions in the transfer of electrons from NADH to the respiratory chain. The immediate electron acceptor for the enzyme is believed to be ubiquinone.</text>
</comment>
<evidence type="ECO:0000256" key="17">
    <source>
        <dbReference type="ARBA" id="ARBA00049551"/>
    </source>
</evidence>
<keyword evidence="12" id="KW-0520">NAD</keyword>
<reference evidence="21" key="2">
    <citation type="submission" date="2008-05" db="EMBL/GenBank/DDBJ databases">
        <authorList>
            <person name="Oliveira D.C.S.G."/>
            <person name="Raychoudhury R."/>
            <person name="Lavrov D.V."/>
            <person name="Werren J.H."/>
        </authorList>
    </citation>
    <scope>NUCLEOTIDE SEQUENCE</scope>
    <source>
        <strain evidence="21">AsymC</strain>
    </source>
</reference>
<dbReference type="GO" id="GO:0008137">
    <property type="term" value="F:NADH dehydrogenase (ubiquinone) activity"/>
    <property type="evidence" value="ECO:0007669"/>
    <property type="project" value="UniProtKB-EC"/>
</dbReference>
<dbReference type="EMBL" id="EU746609">
    <property type="protein sequence ID" value="ACH81737.1"/>
    <property type="molecule type" value="Genomic_DNA"/>
</dbReference>
<feature type="transmembrane region" description="Helical" evidence="18">
    <location>
        <begin position="237"/>
        <end position="259"/>
    </location>
</feature>
<feature type="domain" description="NADH dehydrogenase subunit 5 C-terminal" evidence="20">
    <location>
        <begin position="387"/>
        <end position="560"/>
    </location>
</feature>
<keyword evidence="11 18" id="KW-1133">Transmembrane helix</keyword>
<dbReference type="GO" id="GO:0003954">
    <property type="term" value="F:NADH dehydrogenase activity"/>
    <property type="evidence" value="ECO:0007669"/>
    <property type="project" value="TreeGrafter"/>
</dbReference>
<feature type="transmembrane region" description="Helical" evidence="18">
    <location>
        <begin position="266"/>
        <end position="284"/>
    </location>
</feature>
<proteinExistence type="predicted"/>
<name>B5T2Z2_NASVI</name>
<geneLocation type="mitochondrion" evidence="21"/>
<feature type="transmembrane region" description="Helical" evidence="18">
    <location>
        <begin position="333"/>
        <end position="351"/>
    </location>
</feature>
<evidence type="ECO:0000259" key="19">
    <source>
        <dbReference type="Pfam" id="PF00361"/>
    </source>
</evidence>
<dbReference type="PANTHER" id="PTHR42829:SF2">
    <property type="entry name" value="NADH-UBIQUINONE OXIDOREDUCTASE CHAIN 5"/>
    <property type="match status" value="1"/>
</dbReference>
<feature type="transmembrane region" description="Helical" evidence="18">
    <location>
        <begin position="7"/>
        <end position="29"/>
    </location>
</feature>
<keyword evidence="7 18" id="KW-0812">Transmembrane</keyword>
<evidence type="ECO:0000256" key="5">
    <source>
        <dbReference type="ARBA" id="ARBA00022448"/>
    </source>
</evidence>
<evidence type="ECO:0000256" key="10">
    <source>
        <dbReference type="ARBA" id="ARBA00022982"/>
    </source>
</evidence>
<keyword evidence="10" id="KW-0249">Electron transport</keyword>
<dbReference type="GO" id="GO:0005743">
    <property type="term" value="C:mitochondrial inner membrane"/>
    <property type="evidence" value="ECO:0007669"/>
    <property type="project" value="UniProtKB-SubCell"/>
</dbReference>
<evidence type="ECO:0000256" key="7">
    <source>
        <dbReference type="ARBA" id="ARBA00022692"/>
    </source>
</evidence>
<feature type="transmembrane region" description="Helical" evidence="18">
    <location>
        <begin position="487"/>
        <end position="503"/>
    </location>
</feature>
<comment type="subcellular location">
    <subcellularLocation>
        <location evidence="2">Mitochondrion inner membrane</location>
        <topology evidence="2">Multi-pass membrane protein</topology>
    </subcellularLocation>
</comment>
<sequence>MIMLYYISSMLFLIISSMMMMIGMFMLLNKMTYFMEWNVMIMNTVNMNFFIYMDWIMLMFMFTVLLISSMIMLYCCEYMVHDYNNIRFFFLVFFFILSMLLMIISPNMISILIGWDGLGLISYCLVIFYQNNYSFNSGMLTILLNRIGDVTILISISLMLTMGNWNFIFMDSVNWMIILMIMISAFTKSAQFPFSSWLPAAMAAPTPVSSLVHSSTLVTAGVYLLIRFHYLIYKNEYILSIIMMISLMTMMMAGFSANFEYDMKKIIAFSTLSQLGLMMLIFAFKNWELSYFHLIIHAMFKSMMFMCSGILIHGMLNYQDIRFLGKLKYFMPLTFSMLMISNLSLCGMPFMSGFYSKDQILENLFMNNNNLIIYLFVLISTGLTVSYSIRLIYYLLFKTLNFNNFNNIKEYKLMNYSMIMLMTMSIFYGYLMNLFMFSNIEVVFLNSMEKLSIIMICMIFIIINKLMNKIMNFKIMYFLKFFFGKMWFLYNFIPLFIIIPLNFSNKYLNNYDKGWSEMFFKNSLMMKMNKLNNLDIFINNNNNMMLMMLNMVFLMMIMLMLL</sequence>
<reference evidence="21" key="1">
    <citation type="journal article" date="2008" name="Mol. Biol. Evol.">
        <title>Rapidly evolving mitochondrial genome and directional selection in mitochondrial genes in the parasitic wasp nasonia (hymenoptera: pteromalidae).</title>
        <authorList>
            <person name="Oliveira D.C."/>
            <person name="Raychoudhury R."/>
            <person name="Lavrov D.V."/>
            <person name="Werren J.H."/>
        </authorList>
    </citation>
    <scope>NUCLEOTIDE SEQUENCE</scope>
    <source>
        <strain evidence="21">AsymC</strain>
    </source>
</reference>
<evidence type="ECO:0000256" key="4">
    <source>
        <dbReference type="ARBA" id="ARBA00021096"/>
    </source>
</evidence>
<feature type="transmembrane region" description="Helical" evidence="18">
    <location>
        <begin position="111"/>
        <end position="129"/>
    </location>
</feature>
<keyword evidence="13" id="KW-0830">Ubiquinone</keyword>
<dbReference type="GO" id="GO:0042773">
    <property type="term" value="P:ATP synthesis coupled electron transport"/>
    <property type="evidence" value="ECO:0007669"/>
    <property type="project" value="InterPro"/>
</dbReference>